<reference evidence="3" key="2">
    <citation type="submission" date="2025-08" db="UniProtKB">
        <authorList>
            <consortium name="RefSeq"/>
        </authorList>
    </citation>
    <scope>IDENTIFICATION</scope>
    <source>
        <tissue evidence="3">Leaf</tissue>
    </source>
</reference>
<keyword evidence="2" id="KW-1185">Reference proteome</keyword>
<dbReference type="PANTHER" id="PTHR47481">
    <property type="match status" value="1"/>
</dbReference>
<feature type="compositionally biased region" description="Low complexity" evidence="1">
    <location>
        <begin position="219"/>
        <end position="230"/>
    </location>
</feature>
<dbReference type="GeneID" id="104753463"/>
<evidence type="ECO:0000313" key="3">
    <source>
        <dbReference type="RefSeq" id="XP_010474017.1"/>
    </source>
</evidence>
<dbReference type="Proteomes" id="UP000694864">
    <property type="component" value="Chromosome 16"/>
</dbReference>
<dbReference type="RefSeq" id="XP_010474017.1">
    <property type="nucleotide sequence ID" value="XM_010475715.1"/>
</dbReference>
<evidence type="ECO:0000313" key="2">
    <source>
        <dbReference type="Proteomes" id="UP000694864"/>
    </source>
</evidence>
<accession>A0ABM0WP71</accession>
<name>A0ABM0WP71_CAMSA</name>
<feature type="region of interest" description="Disordered" evidence="1">
    <location>
        <begin position="216"/>
        <end position="237"/>
    </location>
</feature>
<protein>
    <submittedName>
        <fullName evidence="3">Uncharacterized protein LOC104753463</fullName>
    </submittedName>
</protein>
<dbReference type="Pfam" id="PF14223">
    <property type="entry name" value="Retrotran_gag_2"/>
    <property type="match status" value="1"/>
</dbReference>
<organism evidence="2 3">
    <name type="scientific">Camelina sativa</name>
    <name type="common">False flax</name>
    <name type="synonym">Myagrum sativum</name>
    <dbReference type="NCBI Taxonomy" id="90675"/>
    <lineage>
        <taxon>Eukaryota</taxon>
        <taxon>Viridiplantae</taxon>
        <taxon>Streptophyta</taxon>
        <taxon>Embryophyta</taxon>
        <taxon>Tracheophyta</taxon>
        <taxon>Spermatophyta</taxon>
        <taxon>Magnoliopsida</taxon>
        <taxon>eudicotyledons</taxon>
        <taxon>Gunneridae</taxon>
        <taxon>Pentapetalae</taxon>
        <taxon>rosids</taxon>
        <taxon>malvids</taxon>
        <taxon>Brassicales</taxon>
        <taxon>Brassicaceae</taxon>
        <taxon>Camelineae</taxon>
        <taxon>Camelina</taxon>
    </lineage>
</organism>
<evidence type="ECO:0000256" key="1">
    <source>
        <dbReference type="SAM" id="MobiDB-lite"/>
    </source>
</evidence>
<gene>
    <name evidence="3" type="primary">LOC104753463</name>
</gene>
<reference evidence="2" key="1">
    <citation type="journal article" date="2014" name="Nat. Commun.">
        <title>The emerging biofuel crop Camelina sativa retains a highly undifferentiated hexaploid genome structure.</title>
        <authorList>
            <person name="Kagale S."/>
            <person name="Koh C."/>
            <person name="Nixon J."/>
            <person name="Bollina V."/>
            <person name="Clarke W.E."/>
            <person name="Tuteja R."/>
            <person name="Spillane C."/>
            <person name="Robinson S.J."/>
            <person name="Links M.G."/>
            <person name="Clarke C."/>
            <person name="Higgins E.E."/>
            <person name="Huebert T."/>
            <person name="Sharpe A.G."/>
            <person name="Parkin I.A."/>
        </authorList>
    </citation>
    <scope>NUCLEOTIDE SEQUENCE [LARGE SCALE GENOMIC DNA]</scope>
    <source>
        <strain evidence="2">cv. DH55</strain>
    </source>
</reference>
<proteinExistence type="predicted"/>
<dbReference type="PANTHER" id="PTHR47481:SF22">
    <property type="entry name" value="RETROTRANSPOSON GAG DOMAIN-CONTAINING PROTEIN"/>
    <property type="match status" value="1"/>
</dbReference>
<sequence>MTSSGNTSPSTGEVIYPNTTALFNENTANVTKLHDTNYLMWSLHIHALIDGYELSGYLDGSVPPPSPTVTQNDTTKPNPDFAFWKRQDRLFYNALLGAMTTSVQPLVSRATTTAEAWTTLTDTFAKASRNHFKQIKDQIKAWTKGNKSIDEYVRGLTKLFDELAILGKPMDHEDQIEKILAGLPDDYKPVANQIKGKDSPPTITEVHERLRNREVTLRAAASPTPFPASANVAQYQR</sequence>